<dbReference type="SMART" id="SM00422">
    <property type="entry name" value="HTH_MERR"/>
    <property type="match status" value="1"/>
</dbReference>
<feature type="domain" description="HTH merR-type" evidence="4">
    <location>
        <begin position="18"/>
        <end position="87"/>
    </location>
</feature>
<evidence type="ECO:0000313" key="5">
    <source>
        <dbReference type="EMBL" id="MBB1488795.1"/>
    </source>
</evidence>
<evidence type="ECO:0000313" key="6">
    <source>
        <dbReference type="Proteomes" id="UP000565262"/>
    </source>
</evidence>
<keyword evidence="1" id="KW-0805">Transcription regulation</keyword>
<dbReference type="SUPFAM" id="SSF46955">
    <property type="entry name" value="Putative DNA-binding domain"/>
    <property type="match status" value="1"/>
</dbReference>
<evidence type="ECO:0000256" key="3">
    <source>
        <dbReference type="ARBA" id="ARBA00023163"/>
    </source>
</evidence>
<dbReference type="GO" id="GO:0003700">
    <property type="term" value="F:DNA-binding transcription factor activity"/>
    <property type="evidence" value="ECO:0007669"/>
    <property type="project" value="InterPro"/>
</dbReference>
<name>A0A839ITX9_9GAMM</name>
<dbReference type="Proteomes" id="UP000565262">
    <property type="component" value="Unassembled WGS sequence"/>
</dbReference>
<dbReference type="CDD" id="cd01104">
    <property type="entry name" value="HTH_MlrA-CarA"/>
    <property type="match status" value="1"/>
</dbReference>
<dbReference type="InterPro" id="IPR047057">
    <property type="entry name" value="MerR_fam"/>
</dbReference>
<dbReference type="GO" id="GO:0003677">
    <property type="term" value="F:DNA binding"/>
    <property type="evidence" value="ECO:0007669"/>
    <property type="project" value="UniProtKB-KW"/>
</dbReference>
<organism evidence="5 6">
    <name type="scientific">Oceanospirillum sediminis</name>
    <dbReference type="NCBI Taxonomy" id="2760088"/>
    <lineage>
        <taxon>Bacteria</taxon>
        <taxon>Pseudomonadati</taxon>
        <taxon>Pseudomonadota</taxon>
        <taxon>Gammaproteobacteria</taxon>
        <taxon>Oceanospirillales</taxon>
        <taxon>Oceanospirillaceae</taxon>
        <taxon>Oceanospirillum</taxon>
    </lineage>
</organism>
<dbReference type="AlphaFoldDB" id="A0A839ITX9"/>
<dbReference type="PROSITE" id="PS50937">
    <property type="entry name" value="HTH_MERR_2"/>
    <property type="match status" value="1"/>
</dbReference>
<dbReference type="InterPro" id="IPR009061">
    <property type="entry name" value="DNA-bd_dom_put_sf"/>
</dbReference>
<evidence type="ECO:0000259" key="4">
    <source>
        <dbReference type="PROSITE" id="PS50937"/>
    </source>
</evidence>
<keyword evidence="2" id="KW-0238">DNA-binding</keyword>
<dbReference type="EMBL" id="JACJFM010000035">
    <property type="protein sequence ID" value="MBB1488795.1"/>
    <property type="molecule type" value="Genomic_DNA"/>
</dbReference>
<reference evidence="5 6" key="1">
    <citation type="submission" date="2020-08" db="EMBL/GenBank/DDBJ databases">
        <title>Oceanospirillum sp. nov. isolated from marine sediment.</title>
        <authorList>
            <person name="Ji X."/>
        </authorList>
    </citation>
    <scope>NUCLEOTIDE SEQUENCE [LARGE SCALE GENOMIC DNA]</scope>
    <source>
        <strain evidence="5 6">D5</strain>
    </source>
</reference>
<evidence type="ECO:0000256" key="1">
    <source>
        <dbReference type="ARBA" id="ARBA00023015"/>
    </source>
</evidence>
<proteinExistence type="predicted"/>
<dbReference type="InterPro" id="IPR000551">
    <property type="entry name" value="MerR-type_HTH_dom"/>
</dbReference>
<gene>
    <name evidence="5" type="ORF">H4O21_19485</name>
</gene>
<sequence>MHTSGNQSTSPETQEKRLFPIRLIAEQTGINPVTLRAWERRYGLIQPERTAKGHRMYREDDLRRIFRIKEWLERGVAVSQVKALLDNQTTSSGTDFAVTDTEMPEWSGLVSQSADWLSQGLITRFDQQLNQLTAIYPVQMLNQFFWPPLLDFIYRAGEYQQLIRIQFYAWLRNRTGIRLSHRNMPSATRPVWLLAPVPGQTMDPELCLTALTCADLNIPVLMLDSLPEWSFLHLLEEQKNLTGIVLFTREKLPEFSKSEHQMLNSLKSPLYLSGAACVLHQGDSMPWQACTSWSELNFISQE</sequence>
<keyword evidence="6" id="KW-1185">Reference proteome</keyword>
<keyword evidence="3" id="KW-0804">Transcription</keyword>
<protein>
    <submittedName>
        <fullName evidence="5">MerR family transcriptional regulator</fullName>
    </submittedName>
</protein>
<dbReference type="Pfam" id="PF13411">
    <property type="entry name" value="MerR_1"/>
    <property type="match status" value="1"/>
</dbReference>
<accession>A0A839ITX9</accession>
<evidence type="ECO:0000256" key="2">
    <source>
        <dbReference type="ARBA" id="ARBA00023125"/>
    </source>
</evidence>
<comment type="caution">
    <text evidence="5">The sequence shown here is derived from an EMBL/GenBank/DDBJ whole genome shotgun (WGS) entry which is preliminary data.</text>
</comment>
<dbReference type="Gene3D" id="1.10.1660.10">
    <property type="match status" value="1"/>
</dbReference>
<dbReference type="PANTHER" id="PTHR30204:SF67">
    <property type="entry name" value="HTH-TYPE TRANSCRIPTIONAL REGULATOR MLRA-RELATED"/>
    <property type="match status" value="1"/>
</dbReference>
<dbReference type="PANTHER" id="PTHR30204">
    <property type="entry name" value="REDOX-CYCLING DRUG-SENSING TRANSCRIPTIONAL ACTIVATOR SOXR"/>
    <property type="match status" value="1"/>
</dbReference>